<gene>
    <name evidence="7" type="ORF">EAH86_07700</name>
</gene>
<comment type="similarity">
    <text evidence="2">Belongs to the nitroreductase family.</text>
</comment>
<dbReference type="CDD" id="cd02062">
    <property type="entry name" value="Nitro_FMN_reductase"/>
    <property type="match status" value="1"/>
</dbReference>
<evidence type="ECO:0000256" key="5">
    <source>
        <dbReference type="ARBA" id="ARBA00023002"/>
    </source>
</evidence>
<name>A0A502CZC2_9MICO</name>
<keyword evidence="8" id="KW-1185">Reference proteome</keyword>
<evidence type="ECO:0000256" key="3">
    <source>
        <dbReference type="ARBA" id="ARBA00022630"/>
    </source>
</evidence>
<dbReference type="SUPFAM" id="SSF55469">
    <property type="entry name" value="FMN-dependent nitroreductase-like"/>
    <property type="match status" value="1"/>
</dbReference>
<evidence type="ECO:0000313" key="7">
    <source>
        <dbReference type="EMBL" id="TPG18248.1"/>
    </source>
</evidence>
<evidence type="ECO:0000259" key="6">
    <source>
        <dbReference type="Pfam" id="PF00881"/>
    </source>
</evidence>
<keyword evidence="4" id="KW-0288">FMN</keyword>
<evidence type="ECO:0000256" key="1">
    <source>
        <dbReference type="ARBA" id="ARBA00001917"/>
    </source>
</evidence>
<accession>A0A502CZC2</accession>
<dbReference type="AlphaFoldDB" id="A0A502CZC2"/>
<dbReference type="PANTHER" id="PTHR43673">
    <property type="entry name" value="NAD(P)H NITROREDUCTASE YDGI-RELATED"/>
    <property type="match status" value="1"/>
</dbReference>
<dbReference type="Pfam" id="PF00881">
    <property type="entry name" value="Nitroreductase"/>
    <property type="match status" value="1"/>
</dbReference>
<dbReference type="PANTHER" id="PTHR43673:SF2">
    <property type="entry name" value="NITROREDUCTASE"/>
    <property type="match status" value="1"/>
</dbReference>
<dbReference type="InterPro" id="IPR029479">
    <property type="entry name" value="Nitroreductase"/>
</dbReference>
<dbReference type="InterPro" id="IPR000415">
    <property type="entry name" value="Nitroreductase-like"/>
</dbReference>
<feature type="domain" description="Nitroreductase" evidence="6">
    <location>
        <begin position="7"/>
        <end position="177"/>
    </location>
</feature>
<dbReference type="Gene3D" id="3.40.109.10">
    <property type="entry name" value="NADH Oxidase"/>
    <property type="match status" value="1"/>
</dbReference>
<evidence type="ECO:0000256" key="4">
    <source>
        <dbReference type="ARBA" id="ARBA00022643"/>
    </source>
</evidence>
<reference evidence="7 8" key="1">
    <citation type="journal article" date="2019" name="Environ. Microbiol.">
        <title>Species interactions and distinct microbial communities in high Arctic permafrost affected cryosols are associated with the CH4 and CO2 gas fluxes.</title>
        <authorList>
            <person name="Altshuler I."/>
            <person name="Hamel J."/>
            <person name="Turney S."/>
            <person name="Magnuson E."/>
            <person name="Levesque R."/>
            <person name="Greer C."/>
            <person name="Whyte L.G."/>
        </authorList>
    </citation>
    <scope>NUCLEOTIDE SEQUENCE [LARGE SCALE GENOMIC DNA]</scope>
    <source>
        <strain evidence="7 8">S9.3A</strain>
    </source>
</reference>
<protein>
    <submittedName>
        <fullName evidence="7">Nitroreductase family protein</fullName>
    </submittedName>
</protein>
<keyword evidence="5" id="KW-0560">Oxidoreductase</keyword>
<proteinExistence type="inferred from homology"/>
<sequence length="220" mass="24288">MEFREVVRRRRMVRRFDPDQPVPASAVDEVLYAAQRAPSAGFSQGWDFVVLAEAVDRTAFWDATRDPDLPDDAPVDGWLAGVSAAPVLVLCLSDPDTYLDRYAEPDKGWTDRDPARWPVPYWDVDTGMAAMLMLLAAVDQGLGALFFGIPPARHEQVRRAHGIPDNRRLVGVVALGHELRRTEGSSRTRPRRTPADVVHWGHFRGGAEHGVSGESGTGPV</sequence>
<dbReference type="GO" id="GO:0016491">
    <property type="term" value="F:oxidoreductase activity"/>
    <property type="evidence" value="ECO:0007669"/>
    <property type="project" value="UniProtKB-KW"/>
</dbReference>
<dbReference type="Proteomes" id="UP000317722">
    <property type="component" value="Unassembled WGS sequence"/>
</dbReference>
<dbReference type="OrthoDB" id="3358989at2"/>
<comment type="cofactor">
    <cofactor evidence="1">
        <name>FMN</name>
        <dbReference type="ChEBI" id="CHEBI:58210"/>
    </cofactor>
</comment>
<dbReference type="RefSeq" id="WP_140738483.1">
    <property type="nucleotide sequence ID" value="NZ_RCZM01000002.1"/>
</dbReference>
<keyword evidence="3" id="KW-0285">Flavoprotein</keyword>
<organism evidence="7 8">
    <name type="scientific">Pedococcus bigeumensis</name>
    <dbReference type="NCBI Taxonomy" id="433644"/>
    <lineage>
        <taxon>Bacteria</taxon>
        <taxon>Bacillati</taxon>
        <taxon>Actinomycetota</taxon>
        <taxon>Actinomycetes</taxon>
        <taxon>Micrococcales</taxon>
        <taxon>Intrasporangiaceae</taxon>
        <taxon>Pedococcus</taxon>
    </lineage>
</organism>
<comment type="caution">
    <text evidence="7">The sequence shown here is derived from an EMBL/GenBank/DDBJ whole genome shotgun (WGS) entry which is preliminary data.</text>
</comment>
<dbReference type="EMBL" id="RCZM01000002">
    <property type="protein sequence ID" value="TPG18248.1"/>
    <property type="molecule type" value="Genomic_DNA"/>
</dbReference>
<evidence type="ECO:0000313" key="8">
    <source>
        <dbReference type="Proteomes" id="UP000317722"/>
    </source>
</evidence>
<evidence type="ECO:0000256" key="2">
    <source>
        <dbReference type="ARBA" id="ARBA00007118"/>
    </source>
</evidence>